<dbReference type="EnsemblMetazoa" id="ISCW021084-RA">
    <property type="protein sequence ID" value="ISCW021084-PA"/>
    <property type="gene ID" value="ISCW021084"/>
</dbReference>
<dbReference type="VEuPathDB" id="VectorBase:ISCW021084"/>
<evidence type="ECO:0000313" key="3">
    <source>
        <dbReference type="EnsemblMetazoa" id="ISCW021084-PA"/>
    </source>
</evidence>
<dbReference type="EMBL" id="ABJB010981826">
    <property type="status" value="NOT_ANNOTATED_CDS"/>
    <property type="molecule type" value="Genomic_DNA"/>
</dbReference>
<dbReference type="EMBL" id="DS891538">
    <property type="protein sequence ID" value="EEC15646.1"/>
    <property type="molecule type" value="Genomic_DNA"/>
</dbReference>
<dbReference type="InParanoid" id="B7Q9V1"/>
<feature type="non-terminal residue" evidence="2">
    <location>
        <position position="60"/>
    </location>
</feature>
<gene>
    <name evidence="2" type="ORF">IscW_ISCW021084</name>
</gene>
<reference evidence="2 4" key="1">
    <citation type="submission" date="2008-03" db="EMBL/GenBank/DDBJ databases">
        <title>Annotation of Ixodes scapularis.</title>
        <authorList>
            <consortium name="Ixodes scapularis Genome Project Consortium"/>
            <person name="Caler E."/>
            <person name="Hannick L.I."/>
            <person name="Bidwell S."/>
            <person name="Joardar V."/>
            <person name="Thiagarajan M."/>
            <person name="Amedeo P."/>
            <person name="Galinsky K.J."/>
            <person name="Schobel S."/>
            <person name="Inman J."/>
            <person name="Hostetler J."/>
            <person name="Miller J."/>
            <person name="Hammond M."/>
            <person name="Megy K."/>
            <person name="Lawson D."/>
            <person name="Kodira C."/>
            <person name="Sutton G."/>
            <person name="Meyer J."/>
            <person name="Hill C.A."/>
            <person name="Birren B."/>
            <person name="Nene V."/>
            <person name="Collins F."/>
            <person name="Alarcon-Chaidez F."/>
            <person name="Wikel S."/>
            <person name="Strausberg R."/>
        </authorList>
    </citation>
    <scope>NUCLEOTIDE SEQUENCE [LARGE SCALE GENOMIC DNA]</scope>
    <source>
        <strain evidence="4">Wikel</strain>
        <strain evidence="2">Wikel colony</strain>
    </source>
</reference>
<evidence type="ECO:0000313" key="2">
    <source>
        <dbReference type="EMBL" id="EEC15646.1"/>
    </source>
</evidence>
<feature type="region of interest" description="Disordered" evidence="1">
    <location>
        <begin position="40"/>
        <end position="60"/>
    </location>
</feature>
<dbReference type="Proteomes" id="UP000001555">
    <property type="component" value="Unassembled WGS sequence"/>
</dbReference>
<protein>
    <submittedName>
        <fullName evidence="2 3">Uncharacterized protein</fullName>
    </submittedName>
</protein>
<proteinExistence type="predicted"/>
<evidence type="ECO:0000313" key="4">
    <source>
        <dbReference type="Proteomes" id="UP000001555"/>
    </source>
</evidence>
<dbReference type="PaxDb" id="6945-B7Q9V1"/>
<dbReference type="HOGENOM" id="CLU_2948569_0_0_1"/>
<feature type="compositionally biased region" description="Basic residues" evidence="1">
    <location>
        <begin position="41"/>
        <end position="60"/>
    </location>
</feature>
<feature type="region of interest" description="Disordered" evidence="1">
    <location>
        <begin position="1"/>
        <end position="23"/>
    </location>
</feature>
<accession>B7Q9V1</accession>
<dbReference type="AlphaFoldDB" id="B7Q9V1"/>
<evidence type="ECO:0000256" key="1">
    <source>
        <dbReference type="SAM" id="MobiDB-lite"/>
    </source>
</evidence>
<name>B7Q9V1_IXOSC</name>
<sequence>TRYAFSQHATGRRVHRHIQQQQHAADLIRPLRVAMASYRASTRRRLRVPQAKRPRGTRAR</sequence>
<keyword evidence="4" id="KW-1185">Reference proteome</keyword>
<reference evidence="3" key="2">
    <citation type="submission" date="2020-05" db="UniProtKB">
        <authorList>
            <consortium name="EnsemblMetazoa"/>
        </authorList>
    </citation>
    <scope>IDENTIFICATION</scope>
    <source>
        <strain evidence="3">wikel</strain>
    </source>
</reference>
<organism>
    <name type="scientific">Ixodes scapularis</name>
    <name type="common">Black-legged tick</name>
    <name type="synonym">Deer tick</name>
    <dbReference type="NCBI Taxonomy" id="6945"/>
    <lineage>
        <taxon>Eukaryota</taxon>
        <taxon>Metazoa</taxon>
        <taxon>Ecdysozoa</taxon>
        <taxon>Arthropoda</taxon>
        <taxon>Chelicerata</taxon>
        <taxon>Arachnida</taxon>
        <taxon>Acari</taxon>
        <taxon>Parasitiformes</taxon>
        <taxon>Ixodida</taxon>
        <taxon>Ixodoidea</taxon>
        <taxon>Ixodidae</taxon>
        <taxon>Ixodinae</taxon>
        <taxon>Ixodes</taxon>
    </lineage>
</organism>
<feature type="non-terminal residue" evidence="2">
    <location>
        <position position="1"/>
    </location>
</feature>